<evidence type="ECO:0000256" key="1">
    <source>
        <dbReference type="SAM" id="Phobius"/>
    </source>
</evidence>
<accession>M0HWR4</accession>
<gene>
    <name evidence="2" type="ORF">C452_15270</name>
</gene>
<reference evidence="2 3" key="1">
    <citation type="journal article" date="2014" name="PLoS Genet.">
        <title>Phylogenetically driven sequencing of extremely halophilic archaea reveals strategies for static and dynamic osmo-response.</title>
        <authorList>
            <person name="Becker E.A."/>
            <person name="Seitzer P.M."/>
            <person name="Tritt A."/>
            <person name="Larsen D."/>
            <person name="Krusor M."/>
            <person name="Yao A.I."/>
            <person name="Wu D."/>
            <person name="Madern D."/>
            <person name="Eisen J.A."/>
            <person name="Darling A.E."/>
            <person name="Facciotti M.T."/>
        </authorList>
    </citation>
    <scope>NUCLEOTIDE SEQUENCE [LARGE SCALE GENOMIC DNA]</scope>
    <source>
        <strain evidence="2 3">JCM 10717</strain>
    </source>
</reference>
<comment type="caution">
    <text evidence="2">The sequence shown here is derived from an EMBL/GenBank/DDBJ whole genome shotgun (WGS) entry which is preliminary data.</text>
</comment>
<feature type="transmembrane region" description="Helical" evidence="1">
    <location>
        <begin position="57"/>
        <end position="81"/>
    </location>
</feature>
<protein>
    <submittedName>
        <fullName evidence="2">Uncharacterized protein</fullName>
    </submittedName>
</protein>
<dbReference type="AlphaFoldDB" id="M0HWR4"/>
<keyword evidence="1" id="KW-0472">Membrane</keyword>
<organism evidence="2 3">
    <name type="scientific">Haloferax volcanii JCM 10717</name>
    <dbReference type="NCBI Taxonomy" id="1227458"/>
    <lineage>
        <taxon>Archaea</taxon>
        <taxon>Methanobacteriati</taxon>
        <taxon>Methanobacteriota</taxon>
        <taxon>Stenosarchaea group</taxon>
        <taxon>Halobacteria</taxon>
        <taxon>Halobacteriales</taxon>
        <taxon>Haloferacaceae</taxon>
        <taxon>Haloferax</taxon>
    </lineage>
</organism>
<sequence length="124" mass="12995">MPDSQHAALKIHPLKTIVVSLTGLTVFTSPAAAAHDSLPCSPPSSFQPLFDLLHSLTQLAFIGGIALGTLGLLTASLFVLLPGEDNTRRGKQVAKNTVIGTILLLSSNMVIQFLTSELGTTICT</sequence>
<proteinExistence type="predicted"/>
<evidence type="ECO:0000313" key="2">
    <source>
        <dbReference type="EMBL" id="ELZ88142.1"/>
    </source>
</evidence>
<dbReference type="EMBL" id="AOLL01000028">
    <property type="protein sequence ID" value="ELZ88142.1"/>
    <property type="molecule type" value="Genomic_DNA"/>
</dbReference>
<dbReference type="RefSeq" id="WP_006601336.1">
    <property type="nucleotide sequence ID" value="NZ_AOLL01000028.1"/>
</dbReference>
<keyword evidence="1" id="KW-0812">Transmembrane</keyword>
<feature type="transmembrane region" description="Helical" evidence="1">
    <location>
        <begin position="93"/>
        <end position="114"/>
    </location>
</feature>
<name>M0HWR4_HALVO</name>
<dbReference type="Proteomes" id="UP000011577">
    <property type="component" value="Unassembled WGS sequence"/>
</dbReference>
<keyword evidence="1" id="KW-1133">Transmembrane helix</keyword>
<evidence type="ECO:0000313" key="3">
    <source>
        <dbReference type="Proteomes" id="UP000011577"/>
    </source>
</evidence>